<comment type="caution">
    <text evidence="2">The sequence shown here is derived from an EMBL/GenBank/DDBJ whole genome shotgun (WGS) entry which is preliminary data.</text>
</comment>
<keyword evidence="1" id="KW-0812">Transmembrane</keyword>
<accession>A0ABV8SD50</accession>
<evidence type="ECO:0000313" key="2">
    <source>
        <dbReference type="EMBL" id="MFC4304823.1"/>
    </source>
</evidence>
<organism evidence="2 3">
    <name type="scientific">Cohnella boryungensis</name>
    <dbReference type="NCBI Taxonomy" id="768479"/>
    <lineage>
        <taxon>Bacteria</taxon>
        <taxon>Bacillati</taxon>
        <taxon>Bacillota</taxon>
        <taxon>Bacilli</taxon>
        <taxon>Bacillales</taxon>
        <taxon>Paenibacillaceae</taxon>
        <taxon>Cohnella</taxon>
    </lineage>
</organism>
<name>A0ABV8SD50_9BACL</name>
<protein>
    <recommendedName>
        <fullName evidence="4">DUF997 family protein</fullName>
    </recommendedName>
</protein>
<evidence type="ECO:0000256" key="1">
    <source>
        <dbReference type="SAM" id="Phobius"/>
    </source>
</evidence>
<keyword evidence="1" id="KW-0472">Membrane</keyword>
<evidence type="ECO:0000313" key="3">
    <source>
        <dbReference type="Proteomes" id="UP001595755"/>
    </source>
</evidence>
<proteinExistence type="predicted"/>
<keyword evidence="3" id="KW-1185">Reference proteome</keyword>
<evidence type="ECO:0008006" key="4">
    <source>
        <dbReference type="Google" id="ProtNLM"/>
    </source>
</evidence>
<sequence length="69" mass="8069">MKPYAIAYLLSAVWLFLVNSYLSDYRWYRWAAIGTWGFIGVEAITLLPVLAFMFAADLFKRRGSKSRRE</sequence>
<reference evidence="3" key="1">
    <citation type="journal article" date="2019" name="Int. J. Syst. Evol. Microbiol.">
        <title>The Global Catalogue of Microorganisms (GCM) 10K type strain sequencing project: providing services to taxonomists for standard genome sequencing and annotation.</title>
        <authorList>
            <consortium name="The Broad Institute Genomics Platform"/>
            <consortium name="The Broad Institute Genome Sequencing Center for Infectious Disease"/>
            <person name="Wu L."/>
            <person name="Ma J."/>
        </authorList>
    </citation>
    <scope>NUCLEOTIDE SEQUENCE [LARGE SCALE GENOMIC DNA]</scope>
    <source>
        <strain evidence="3">CGMCC 4.1641</strain>
    </source>
</reference>
<feature type="transmembrane region" description="Helical" evidence="1">
    <location>
        <begin position="36"/>
        <end position="59"/>
    </location>
</feature>
<dbReference type="Proteomes" id="UP001595755">
    <property type="component" value="Unassembled WGS sequence"/>
</dbReference>
<keyword evidence="1" id="KW-1133">Transmembrane helix</keyword>
<gene>
    <name evidence="2" type="ORF">ACFO1S_15440</name>
</gene>
<dbReference type="RefSeq" id="WP_204604804.1">
    <property type="nucleotide sequence ID" value="NZ_JBHSED010000034.1"/>
</dbReference>
<dbReference type="EMBL" id="JBHSED010000034">
    <property type="protein sequence ID" value="MFC4304823.1"/>
    <property type="molecule type" value="Genomic_DNA"/>
</dbReference>